<keyword evidence="3" id="KW-1185">Reference proteome</keyword>
<protein>
    <recommendedName>
        <fullName evidence="4">Secreted protein</fullName>
    </recommendedName>
</protein>
<keyword evidence="1" id="KW-0732">Signal</keyword>
<dbReference type="EMBL" id="JAODUO010000668">
    <property type="protein sequence ID" value="KAK2176335.1"/>
    <property type="molecule type" value="Genomic_DNA"/>
</dbReference>
<reference evidence="2" key="1">
    <citation type="journal article" date="2023" name="Mol. Biol. Evol.">
        <title>Third-Generation Sequencing Reveals the Adaptive Role of the Epigenome in Three Deep-Sea Polychaetes.</title>
        <authorList>
            <person name="Perez M."/>
            <person name="Aroh O."/>
            <person name="Sun Y."/>
            <person name="Lan Y."/>
            <person name="Juniper S.K."/>
            <person name="Young C.R."/>
            <person name="Angers B."/>
            <person name="Qian P.Y."/>
        </authorList>
    </citation>
    <scope>NUCLEOTIDE SEQUENCE</scope>
    <source>
        <strain evidence="2">R07B-5</strain>
    </source>
</reference>
<dbReference type="Proteomes" id="UP001209878">
    <property type="component" value="Unassembled WGS sequence"/>
</dbReference>
<gene>
    <name evidence="2" type="ORF">NP493_668g00024</name>
</gene>
<accession>A0AAD9NNA9</accession>
<sequence>MVKTFSQLCCLMDFVELMIIFFVSSSHVSWGSCVAASDEAVEPSAGLAADNLATCCPQRRFVAPICERSRFQPRKAAKEKHVEISSTVHIFVFHPHFSSSSYHRSDCVAGLYYD</sequence>
<name>A0AAD9NNA9_RIDPI</name>
<dbReference type="PROSITE" id="PS51257">
    <property type="entry name" value="PROKAR_LIPOPROTEIN"/>
    <property type="match status" value="1"/>
</dbReference>
<evidence type="ECO:0000313" key="2">
    <source>
        <dbReference type="EMBL" id="KAK2176335.1"/>
    </source>
</evidence>
<organism evidence="2 3">
    <name type="scientific">Ridgeia piscesae</name>
    <name type="common">Tubeworm</name>
    <dbReference type="NCBI Taxonomy" id="27915"/>
    <lineage>
        <taxon>Eukaryota</taxon>
        <taxon>Metazoa</taxon>
        <taxon>Spiralia</taxon>
        <taxon>Lophotrochozoa</taxon>
        <taxon>Annelida</taxon>
        <taxon>Polychaeta</taxon>
        <taxon>Sedentaria</taxon>
        <taxon>Canalipalpata</taxon>
        <taxon>Sabellida</taxon>
        <taxon>Siboglinidae</taxon>
        <taxon>Ridgeia</taxon>
    </lineage>
</organism>
<feature type="chain" id="PRO_5042209268" description="Secreted protein" evidence="1">
    <location>
        <begin position="26"/>
        <end position="114"/>
    </location>
</feature>
<evidence type="ECO:0000256" key="1">
    <source>
        <dbReference type="SAM" id="SignalP"/>
    </source>
</evidence>
<comment type="caution">
    <text evidence="2">The sequence shown here is derived from an EMBL/GenBank/DDBJ whole genome shotgun (WGS) entry which is preliminary data.</text>
</comment>
<proteinExistence type="predicted"/>
<evidence type="ECO:0000313" key="3">
    <source>
        <dbReference type="Proteomes" id="UP001209878"/>
    </source>
</evidence>
<evidence type="ECO:0008006" key="4">
    <source>
        <dbReference type="Google" id="ProtNLM"/>
    </source>
</evidence>
<feature type="signal peptide" evidence="1">
    <location>
        <begin position="1"/>
        <end position="25"/>
    </location>
</feature>
<dbReference type="AlphaFoldDB" id="A0AAD9NNA9"/>